<dbReference type="Pfam" id="PF02311">
    <property type="entry name" value="AraC_binding"/>
    <property type="match status" value="1"/>
</dbReference>
<dbReference type="Pfam" id="PF12833">
    <property type="entry name" value="HTH_18"/>
    <property type="match status" value="1"/>
</dbReference>
<evidence type="ECO:0000256" key="4">
    <source>
        <dbReference type="ARBA" id="ARBA00023163"/>
    </source>
</evidence>
<dbReference type="EMBL" id="NIGF01000001">
    <property type="protein sequence ID" value="PQV65291.1"/>
    <property type="molecule type" value="Genomic_DNA"/>
</dbReference>
<keyword evidence="7" id="KW-1185">Reference proteome</keyword>
<organism evidence="6 7">
    <name type="scientific">Abditibacterium utsteinense</name>
    <dbReference type="NCBI Taxonomy" id="1960156"/>
    <lineage>
        <taxon>Bacteria</taxon>
        <taxon>Pseudomonadati</taxon>
        <taxon>Abditibacteriota</taxon>
        <taxon>Abditibacteriia</taxon>
        <taxon>Abditibacteriales</taxon>
        <taxon>Abditibacteriaceae</taxon>
        <taxon>Abditibacterium</taxon>
    </lineage>
</organism>
<reference evidence="6 7" key="1">
    <citation type="journal article" date="2018" name="Syst. Appl. Microbiol.">
        <title>Abditibacterium utsteinense sp. nov., the first cultivated member of candidate phylum FBP, isolated from ice-free Antarctic soil samples.</title>
        <authorList>
            <person name="Tahon G."/>
            <person name="Tytgat B."/>
            <person name="Lebbe L."/>
            <person name="Carlier A."/>
            <person name="Willems A."/>
        </authorList>
    </citation>
    <scope>NUCLEOTIDE SEQUENCE [LARGE SCALE GENOMIC DNA]</scope>
    <source>
        <strain evidence="6 7">LMG 29911</strain>
    </source>
</reference>
<protein>
    <submittedName>
        <fullName evidence="6">AraC family transcriptional regulator, L-rhamnose operon transcriptional activator RhaR</fullName>
    </submittedName>
</protein>
<accession>A0A2S8SWX0</accession>
<sequence length="300" mass="33241">MNWLERLNAQTDALLANAHVLHWAYAAHLEDNVPHRHTYFEVCLVGRNGAGIWTVEDQKTPLAPGALFIARPGVLHRIQNSAQPNMELFWLAFDVSFDEPKSTKNQEICALWRAFTLSNCTLSRDDGSLVTLWLALQKMAEGEEIAGKSAQIAALGSAILLLIAQHGAGNLLPLSTAPQSDAHATARLAARYLQDNLGRKIRLEEVAAHVHLSPRHLHRLFAEFAGVSPAIYLETARLDRARHFLRASDKPIKEIATLVGFDDVHYFTRLFSKRIGAAPAQFRHSTKNDVSIIQKSGALV</sequence>
<dbReference type="InterPro" id="IPR009057">
    <property type="entry name" value="Homeodomain-like_sf"/>
</dbReference>
<dbReference type="RefSeq" id="WP_105482041.1">
    <property type="nucleotide sequence ID" value="NZ_NIGF01000001.1"/>
</dbReference>
<dbReference type="SMART" id="SM00342">
    <property type="entry name" value="HTH_ARAC"/>
    <property type="match status" value="1"/>
</dbReference>
<dbReference type="InterPro" id="IPR037923">
    <property type="entry name" value="HTH-like"/>
</dbReference>
<dbReference type="InterPro" id="IPR018062">
    <property type="entry name" value="HTH_AraC-typ_CS"/>
</dbReference>
<gene>
    <name evidence="6" type="ORF">B1R32_10129</name>
</gene>
<evidence type="ECO:0000313" key="7">
    <source>
        <dbReference type="Proteomes" id="UP000237684"/>
    </source>
</evidence>
<keyword evidence="2" id="KW-0238">DNA-binding</keyword>
<keyword evidence="4" id="KW-0804">Transcription</keyword>
<evidence type="ECO:0000313" key="6">
    <source>
        <dbReference type="EMBL" id="PQV65291.1"/>
    </source>
</evidence>
<dbReference type="InterPro" id="IPR020449">
    <property type="entry name" value="Tscrpt_reg_AraC-type_HTH"/>
</dbReference>
<dbReference type="PROSITE" id="PS01124">
    <property type="entry name" value="HTH_ARAC_FAMILY_2"/>
    <property type="match status" value="1"/>
</dbReference>
<dbReference type="PROSITE" id="PS00041">
    <property type="entry name" value="HTH_ARAC_FAMILY_1"/>
    <property type="match status" value="1"/>
</dbReference>
<dbReference type="PANTHER" id="PTHR46796">
    <property type="entry name" value="HTH-TYPE TRANSCRIPTIONAL ACTIVATOR RHAS-RELATED"/>
    <property type="match status" value="1"/>
</dbReference>
<comment type="caution">
    <text evidence="6">The sequence shown here is derived from an EMBL/GenBank/DDBJ whole genome shotgun (WGS) entry which is preliminary data.</text>
</comment>
<feature type="domain" description="HTH araC/xylS-type" evidence="5">
    <location>
        <begin position="187"/>
        <end position="285"/>
    </location>
</feature>
<dbReference type="InterPro" id="IPR003313">
    <property type="entry name" value="AraC-bd"/>
</dbReference>
<dbReference type="FunCoup" id="A0A2S8SWX0">
    <property type="interactions" value="34"/>
</dbReference>
<dbReference type="GO" id="GO:0043565">
    <property type="term" value="F:sequence-specific DNA binding"/>
    <property type="evidence" value="ECO:0007669"/>
    <property type="project" value="InterPro"/>
</dbReference>
<dbReference type="Proteomes" id="UP000237684">
    <property type="component" value="Unassembled WGS sequence"/>
</dbReference>
<evidence type="ECO:0000256" key="2">
    <source>
        <dbReference type="ARBA" id="ARBA00023125"/>
    </source>
</evidence>
<dbReference type="InterPro" id="IPR014710">
    <property type="entry name" value="RmlC-like_jellyroll"/>
</dbReference>
<keyword evidence="3" id="KW-0010">Activator</keyword>
<evidence type="ECO:0000259" key="5">
    <source>
        <dbReference type="PROSITE" id="PS01124"/>
    </source>
</evidence>
<dbReference type="PRINTS" id="PR00032">
    <property type="entry name" value="HTHARAC"/>
</dbReference>
<evidence type="ECO:0000256" key="1">
    <source>
        <dbReference type="ARBA" id="ARBA00023015"/>
    </source>
</evidence>
<dbReference type="AlphaFoldDB" id="A0A2S8SWX0"/>
<dbReference type="Gene3D" id="2.60.120.10">
    <property type="entry name" value="Jelly Rolls"/>
    <property type="match status" value="1"/>
</dbReference>
<dbReference type="GO" id="GO:0003700">
    <property type="term" value="F:DNA-binding transcription factor activity"/>
    <property type="evidence" value="ECO:0007669"/>
    <property type="project" value="InterPro"/>
</dbReference>
<dbReference type="SUPFAM" id="SSF46689">
    <property type="entry name" value="Homeodomain-like"/>
    <property type="match status" value="2"/>
</dbReference>
<dbReference type="InterPro" id="IPR050204">
    <property type="entry name" value="AraC_XylS_family_regulators"/>
</dbReference>
<proteinExistence type="predicted"/>
<name>A0A2S8SWX0_9BACT</name>
<dbReference type="InterPro" id="IPR018060">
    <property type="entry name" value="HTH_AraC"/>
</dbReference>
<dbReference type="InParanoid" id="A0A2S8SWX0"/>
<evidence type="ECO:0000256" key="3">
    <source>
        <dbReference type="ARBA" id="ARBA00023159"/>
    </source>
</evidence>
<dbReference type="SUPFAM" id="SSF51215">
    <property type="entry name" value="Regulatory protein AraC"/>
    <property type="match status" value="1"/>
</dbReference>
<dbReference type="OrthoDB" id="4601794at2"/>
<dbReference type="Gene3D" id="1.10.10.60">
    <property type="entry name" value="Homeodomain-like"/>
    <property type="match status" value="2"/>
</dbReference>
<keyword evidence="1" id="KW-0805">Transcription regulation</keyword>